<evidence type="ECO:0000313" key="3">
    <source>
        <dbReference type="Proteomes" id="UP001167796"/>
    </source>
</evidence>
<dbReference type="Proteomes" id="UP001167796">
    <property type="component" value="Unassembled WGS sequence"/>
</dbReference>
<accession>A0ABT9AJ53</accession>
<evidence type="ECO:0000313" key="2">
    <source>
        <dbReference type="EMBL" id="MDO7849895.1"/>
    </source>
</evidence>
<feature type="signal peptide" evidence="1">
    <location>
        <begin position="1"/>
        <end position="22"/>
    </location>
</feature>
<comment type="caution">
    <text evidence="2">The sequence shown here is derived from an EMBL/GenBank/DDBJ whole genome shotgun (WGS) entry which is preliminary data.</text>
</comment>
<protein>
    <recommendedName>
        <fullName evidence="4">Peptidase S74 domain-containing protein</fullName>
    </recommendedName>
</protein>
<sequence length="721" mass="70095">MKTVPSLFFTFSLAAAALGAQAQVGVGTPTPDAKSALDIRATDKGLLIPRLTASQRMGITSPPQGLIVYQTDGTASGGAQTGFWYYAGTGGWVYLDPATGGGALTLPYSGTASTTGSVFQITNSGAGSGLRGASASGQGVVGRVNGTGAGQGVVGVKGTTVPNIEDAGVVGLSDADYGVYARSSQSSGVVGVSDGTAASLAGVAGSSSATNGVGVSGSAPGTGVLGTGTTGAGVDGTSSANANTTGGVVGRNSGGSNAVGVLGLTTNGYGVRGVASASGGYGVQGVATDSYALIGTSSSGVGAQGTSTSNTGVRGNSNSSYGVYGGSSSGSGVYGTTAVGNTGGVAGVEGNSSNSSGVGVLGTTSSGYGVRGEATGSSGYGVTGVASAANGIGVLGSATGAATGVFGQASGTGRAGYFNQSSASSPANAVEINQNGSGVGLLVGNANGTDAAALQLVNTATAVLSGPNIANSSKLTTALKFVGAASDAPNAAWYLTGRSSYPGTGPGSGTQFGVAFSDQNNSIRNFLSIEPSYSGTSTSNCYAAITGSLGVSGGISASFATAQVKNFKIDHPLDPANKYLYHTSVESPDMLDLYSGNVVLDAKGRGQVVLPDWFEALNRDFRYQLTSIGQAAPGLYIASPLQHNAFGIAGGAPGSTVSWQVTAVRHDAFANAHRSPVEVAKEPQNQGRYLAPEAFGQPAEQGILHSTTPASVPAAATTAAR</sequence>
<organism evidence="2 3">
    <name type="scientific">Hymenobacter mellowenesis</name>
    <dbReference type="NCBI Taxonomy" id="3063995"/>
    <lineage>
        <taxon>Bacteria</taxon>
        <taxon>Pseudomonadati</taxon>
        <taxon>Bacteroidota</taxon>
        <taxon>Cytophagia</taxon>
        <taxon>Cytophagales</taxon>
        <taxon>Hymenobacteraceae</taxon>
        <taxon>Hymenobacter</taxon>
    </lineage>
</organism>
<keyword evidence="3" id="KW-1185">Reference proteome</keyword>
<reference evidence="2" key="1">
    <citation type="submission" date="2023-07" db="EMBL/GenBank/DDBJ databases">
        <authorList>
            <person name="Kim M.K."/>
        </authorList>
    </citation>
    <scope>NUCLEOTIDE SEQUENCE</scope>
    <source>
        <strain evidence="2">M29</strain>
    </source>
</reference>
<proteinExistence type="predicted"/>
<name>A0ABT9AJ53_9BACT</name>
<evidence type="ECO:0008006" key="4">
    <source>
        <dbReference type="Google" id="ProtNLM"/>
    </source>
</evidence>
<dbReference type="RefSeq" id="WP_305014555.1">
    <property type="nucleotide sequence ID" value="NZ_JAUQSX010000024.1"/>
</dbReference>
<dbReference type="EMBL" id="JAUQSX010000024">
    <property type="protein sequence ID" value="MDO7849895.1"/>
    <property type="molecule type" value="Genomic_DNA"/>
</dbReference>
<evidence type="ECO:0000256" key="1">
    <source>
        <dbReference type="SAM" id="SignalP"/>
    </source>
</evidence>
<keyword evidence="1" id="KW-0732">Signal</keyword>
<feature type="chain" id="PRO_5045605706" description="Peptidase S74 domain-containing protein" evidence="1">
    <location>
        <begin position="23"/>
        <end position="721"/>
    </location>
</feature>
<gene>
    <name evidence="2" type="ORF">Q5H92_26280</name>
</gene>